<keyword evidence="3" id="KW-1185">Reference proteome</keyword>
<evidence type="ECO:0000313" key="3">
    <source>
        <dbReference type="Proteomes" id="UP001190700"/>
    </source>
</evidence>
<feature type="region of interest" description="Disordered" evidence="1">
    <location>
        <begin position="109"/>
        <end position="228"/>
    </location>
</feature>
<feature type="compositionally biased region" description="Low complexity" evidence="1">
    <location>
        <begin position="120"/>
        <end position="147"/>
    </location>
</feature>
<protein>
    <submittedName>
        <fullName evidence="2">Uncharacterized protein</fullName>
    </submittedName>
</protein>
<feature type="compositionally biased region" description="Polar residues" evidence="1">
    <location>
        <begin position="56"/>
        <end position="66"/>
    </location>
</feature>
<dbReference type="AlphaFoldDB" id="A0AAE0F2H9"/>
<dbReference type="Proteomes" id="UP001190700">
    <property type="component" value="Unassembled WGS sequence"/>
</dbReference>
<sequence>MKRKASSVPAQASSPRSHIPKQRRSDLGAVRGGKETAADMDEESDEEMMDLDDLQAFSSGGTSGSPVPQALFPDLQATPLQGSQTISAAAGLEQLGQFVTGGTTPISALASSHLLEEPQQRLQRVQRQPSQHLQQPRQQQQEQQAPQMQPPPQQQPQQQTQQQHHHHHHQEQRRRHRHGAAPATGTGSTRPPATGGTGSELRAAGPPGPSGIALSATRAGGVCDHPGGGKVVCTTSAEADPQGRA</sequence>
<dbReference type="EMBL" id="LGRX02027586">
    <property type="protein sequence ID" value="KAK3249099.1"/>
    <property type="molecule type" value="Genomic_DNA"/>
</dbReference>
<feature type="compositionally biased region" description="Acidic residues" evidence="1">
    <location>
        <begin position="38"/>
        <end position="53"/>
    </location>
</feature>
<evidence type="ECO:0000313" key="2">
    <source>
        <dbReference type="EMBL" id="KAK3249099.1"/>
    </source>
</evidence>
<evidence type="ECO:0000256" key="1">
    <source>
        <dbReference type="SAM" id="MobiDB-lite"/>
    </source>
</evidence>
<feature type="region of interest" description="Disordered" evidence="1">
    <location>
        <begin position="1"/>
        <end position="76"/>
    </location>
</feature>
<feature type="compositionally biased region" description="Basic residues" evidence="1">
    <location>
        <begin position="163"/>
        <end position="179"/>
    </location>
</feature>
<comment type="caution">
    <text evidence="2">The sequence shown here is derived from an EMBL/GenBank/DDBJ whole genome shotgun (WGS) entry which is preliminary data.</text>
</comment>
<accession>A0AAE0F2H9</accession>
<name>A0AAE0F2H9_9CHLO</name>
<gene>
    <name evidence="2" type="ORF">CYMTET_41464</name>
</gene>
<reference evidence="2 3" key="1">
    <citation type="journal article" date="2015" name="Genome Biol. Evol.">
        <title>Comparative Genomics of a Bacterivorous Green Alga Reveals Evolutionary Causalities and Consequences of Phago-Mixotrophic Mode of Nutrition.</title>
        <authorList>
            <person name="Burns J.A."/>
            <person name="Paasch A."/>
            <person name="Narechania A."/>
            <person name="Kim E."/>
        </authorList>
    </citation>
    <scope>NUCLEOTIDE SEQUENCE [LARGE SCALE GENOMIC DNA]</scope>
    <source>
        <strain evidence="2 3">PLY_AMNH</strain>
    </source>
</reference>
<organism evidence="2 3">
    <name type="scientific">Cymbomonas tetramitiformis</name>
    <dbReference type="NCBI Taxonomy" id="36881"/>
    <lineage>
        <taxon>Eukaryota</taxon>
        <taxon>Viridiplantae</taxon>
        <taxon>Chlorophyta</taxon>
        <taxon>Pyramimonadophyceae</taxon>
        <taxon>Pyramimonadales</taxon>
        <taxon>Pyramimonadaceae</taxon>
        <taxon>Cymbomonas</taxon>
    </lineage>
</organism>
<proteinExistence type="predicted"/>